<accession>A0A0K1E8Z4</accession>
<keyword evidence="3" id="KW-1185">Reference proteome</keyword>
<protein>
    <submittedName>
        <fullName evidence="2">Uncharacterized protein</fullName>
    </submittedName>
</protein>
<dbReference type="Proteomes" id="UP000067626">
    <property type="component" value="Chromosome"/>
</dbReference>
<evidence type="ECO:0000313" key="3">
    <source>
        <dbReference type="Proteomes" id="UP000067626"/>
    </source>
</evidence>
<dbReference type="AlphaFoldDB" id="A0A0K1E8Z4"/>
<organism evidence="2 3">
    <name type="scientific">Chondromyces crocatus</name>
    <dbReference type="NCBI Taxonomy" id="52"/>
    <lineage>
        <taxon>Bacteria</taxon>
        <taxon>Pseudomonadati</taxon>
        <taxon>Myxococcota</taxon>
        <taxon>Polyangia</taxon>
        <taxon>Polyangiales</taxon>
        <taxon>Polyangiaceae</taxon>
        <taxon>Chondromyces</taxon>
    </lineage>
</organism>
<evidence type="ECO:0000313" key="2">
    <source>
        <dbReference type="EMBL" id="AKT37351.1"/>
    </source>
</evidence>
<dbReference type="EMBL" id="CP012159">
    <property type="protein sequence ID" value="AKT37351.1"/>
    <property type="molecule type" value="Genomic_DNA"/>
</dbReference>
<keyword evidence="1" id="KW-0732">Signal</keyword>
<evidence type="ECO:0000256" key="1">
    <source>
        <dbReference type="SAM" id="SignalP"/>
    </source>
</evidence>
<feature type="chain" id="PRO_5005459063" evidence="1">
    <location>
        <begin position="25"/>
        <end position="86"/>
    </location>
</feature>
<reference evidence="2 3" key="1">
    <citation type="submission" date="2015-07" db="EMBL/GenBank/DDBJ databases">
        <title>Genome analysis of myxobacterium Chondromyces crocatus Cm c5 reveals a high potential for natural compound synthesis and the genetic basis for the loss of fruiting body formation.</title>
        <authorList>
            <person name="Zaburannyi N."/>
            <person name="Bunk B."/>
            <person name="Maier J."/>
            <person name="Overmann J."/>
            <person name="Mueller R."/>
        </authorList>
    </citation>
    <scope>NUCLEOTIDE SEQUENCE [LARGE SCALE GENOMIC DNA]</scope>
    <source>
        <strain evidence="2 3">Cm c5</strain>
    </source>
</reference>
<proteinExistence type="predicted"/>
<dbReference type="KEGG" id="ccro:CMC5_014860"/>
<dbReference type="RefSeq" id="WP_063796232.1">
    <property type="nucleotide sequence ID" value="NZ_CP012159.1"/>
</dbReference>
<feature type="signal peptide" evidence="1">
    <location>
        <begin position="1"/>
        <end position="24"/>
    </location>
</feature>
<dbReference type="STRING" id="52.CMC5_014860"/>
<name>A0A0K1E8Z4_CHOCO</name>
<gene>
    <name evidence="2" type="ORF">CMC5_014860</name>
</gene>
<sequence>MRARFVAVGLAALLGMSIAGSASAQEGRDKKKDDSYGYIFKDDILSADTQGASTAQIRVIKVGRRDQLLRPRVHFVPEMLKSVENM</sequence>